<accession>A0ABN1P639</accession>
<dbReference type="Proteomes" id="UP001499967">
    <property type="component" value="Unassembled WGS sequence"/>
</dbReference>
<keyword evidence="2" id="KW-0560">Oxidoreductase</keyword>
<reference evidence="4 5" key="1">
    <citation type="journal article" date="2019" name="Int. J. Syst. Evol. Microbiol.">
        <title>The Global Catalogue of Microorganisms (GCM) 10K type strain sequencing project: providing services to taxonomists for standard genome sequencing and annotation.</title>
        <authorList>
            <consortium name="The Broad Institute Genomics Platform"/>
            <consortium name="The Broad Institute Genome Sequencing Center for Infectious Disease"/>
            <person name="Wu L."/>
            <person name="Ma J."/>
        </authorList>
    </citation>
    <scope>NUCLEOTIDE SEQUENCE [LARGE SCALE GENOMIC DNA]</scope>
    <source>
        <strain evidence="4 5">JCM 11117</strain>
    </source>
</reference>
<dbReference type="PRINTS" id="PR00081">
    <property type="entry name" value="GDHRDH"/>
</dbReference>
<dbReference type="SUPFAM" id="SSF51735">
    <property type="entry name" value="NAD(P)-binding Rossmann-fold domains"/>
    <property type="match status" value="1"/>
</dbReference>
<dbReference type="PANTHER" id="PTHR43391">
    <property type="entry name" value="RETINOL DEHYDROGENASE-RELATED"/>
    <property type="match status" value="1"/>
</dbReference>
<gene>
    <name evidence="4" type="ORF">GCM10009559_07490</name>
</gene>
<dbReference type="Pfam" id="PF00106">
    <property type="entry name" value="adh_short"/>
    <property type="match status" value="1"/>
</dbReference>
<evidence type="ECO:0000256" key="3">
    <source>
        <dbReference type="RuleBase" id="RU000363"/>
    </source>
</evidence>
<dbReference type="EMBL" id="BAAAHP010000018">
    <property type="protein sequence ID" value="GAA0923390.1"/>
    <property type="molecule type" value="Genomic_DNA"/>
</dbReference>
<dbReference type="PRINTS" id="PR00080">
    <property type="entry name" value="SDRFAMILY"/>
</dbReference>
<evidence type="ECO:0000313" key="5">
    <source>
        <dbReference type="Proteomes" id="UP001499967"/>
    </source>
</evidence>
<comment type="caution">
    <text evidence="4">The sequence shown here is derived from an EMBL/GenBank/DDBJ whole genome shotgun (WGS) entry which is preliminary data.</text>
</comment>
<evidence type="ECO:0000313" key="4">
    <source>
        <dbReference type="EMBL" id="GAA0923390.1"/>
    </source>
</evidence>
<dbReference type="InterPro" id="IPR036291">
    <property type="entry name" value="NAD(P)-bd_dom_sf"/>
</dbReference>
<sequence>MKFYGTQMWISNATALVTGAGRGLGHHFARELLARGAKVYATAREPGALTLEGVHPLALDVTDPDSVSAAADAAADVDHLVNNAGLFLGSTLLGDLEAVRAEMDVNFWGALSVVRAFAPVLASNGGGAILNVASIASWSAIPGNSGYAVSKAANWNMSNALRHELAGQRTLVTSLHFTAIDTDMLRGHDIPKGDPVDVVRAALDGVEAGEFEVVADSPTRAQKVALGEDPRQSYVELAKVFDSRHR</sequence>
<evidence type="ECO:0000256" key="2">
    <source>
        <dbReference type="ARBA" id="ARBA00023002"/>
    </source>
</evidence>
<evidence type="ECO:0000256" key="1">
    <source>
        <dbReference type="ARBA" id="ARBA00006484"/>
    </source>
</evidence>
<name>A0ABN1P639_9PSEU</name>
<keyword evidence="5" id="KW-1185">Reference proteome</keyword>
<comment type="similarity">
    <text evidence="1 3">Belongs to the short-chain dehydrogenases/reductases (SDR) family.</text>
</comment>
<dbReference type="Gene3D" id="3.40.50.720">
    <property type="entry name" value="NAD(P)-binding Rossmann-like Domain"/>
    <property type="match status" value="1"/>
</dbReference>
<protein>
    <submittedName>
        <fullName evidence="4">SDR family oxidoreductase</fullName>
    </submittedName>
</protein>
<organism evidence="4 5">
    <name type="scientific">Pseudonocardia zijingensis</name>
    <dbReference type="NCBI Taxonomy" id="153376"/>
    <lineage>
        <taxon>Bacteria</taxon>
        <taxon>Bacillati</taxon>
        <taxon>Actinomycetota</taxon>
        <taxon>Actinomycetes</taxon>
        <taxon>Pseudonocardiales</taxon>
        <taxon>Pseudonocardiaceae</taxon>
        <taxon>Pseudonocardia</taxon>
    </lineage>
</organism>
<proteinExistence type="inferred from homology"/>
<dbReference type="InterPro" id="IPR002347">
    <property type="entry name" value="SDR_fam"/>
</dbReference>
<dbReference type="PANTHER" id="PTHR43391:SF91">
    <property type="entry name" value="OS04G0390700 PROTEIN"/>
    <property type="match status" value="1"/>
</dbReference>
<dbReference type="NCBIfam" id="NF006119">
    <property type="entry name" value="PRK08264.1-5"/>
    <property type="match status" value="1"/>
</dbReference>